<comment type="caution">
    <text evidence="3">The sequence shown here is derived from an EMBL/GenBank/DDBJ whole genome shotgun (WGS) entry which is preliminary data.</text>
</comment>
<proteinExistence type="predicted"/>
<keyword evidence="2" id="KW-0812">Transmembrane</keyword>
<feature type="transmembrane region" description="Helical" evidence="2">
    <location>
        <begin position="56"/>
        <end position="79"/>
    </location>
</feature>
<dbReference type="EMBL" id="WTPX01000206">
    <property type="protein sequence ID" value="NNJ27794.1"/>
    <property type="molecule type" value="Genomic_DNA"/>
</dbReference>
<evidence type="ECO:0000256" key="1">
    <source>
        <dbReference type="SAM" id="MobiDB-lite"/>
    </source>
</evidence>
<evidence type="ECO:0000313" key="3">
    <source>
        <dbReference type="EMBL" id="NNJ27794.1"/>
    </source>
</evidence>
<organism evidence="3 4">
    <name type="scientific">Alienimonas chondri</name>
    <dbReference type="NCBI Taxonomy" id="2681879"/>
    <lineage>
        <taxon>Bacteria</taxon>
        <taxon>Pseudomonadati</taxon>
        <taxon>Planctomycetota</taxon>
        <taxon>Planctomycetia</taxon>
        <taxon>Planctomycetales</taxon>
        <taxon>Planctomycetaceae</taxon>
        <taxon>Alienimonas</taxon>
    </lineage>
</organism>
<protein>
    <submittedName>
        <fullName evidence="3">Uncharacterized protein</fullName>
    </submittedName>
</protein>
<accession>A0ABX1VI46</accession>
<sequence>MGQRSANRRGNGDAGPAVGAGTALNYTPRMRPFQSPSDRRVPGTGIARGPSTLRRLTLAGLFSLTGLLMLGLPGCGLFVTGGRMLFGDPAETPPFEAVTDVDLTDGDHTVLVLATSPELVKAKFPEVDQEVMRRVSRRLRSAGVDVALGDRVLDWVEERGGVWSESHLGPIAEEFDVDYIIVIELDRFDWHMPHSPDLLQGNSGGWIRAYGASEDGGPIAHVMGGKFESVYPEHRPESTLNVTEKVFRERYLDRMCTQASQRFIPFHQRDTVL</sequence>
<evidence type="ECO:0000256" key="2">
    <source>
        <dbReference type="SAM" id="Phobius"/>
    </source>
</evidence>
<name>A0ABX1VI46_9PLAN</name>
<gene>
    <name evidence="3" type="ORF">LzC2_39030</name>
</gene>
<reference evidence="3 4" key="1">
    <citation type="journal article" date="2020" name="Syst. Appl. Microbiol.">
        <title>Alienimonas chondri sp. nov., a novel planctomycete isolated from the biofilm of the red alga Chondrus crispus.</title>
        <authorList>
            <person name="Vitorino I."/>
            <person name="Albuquerque L."/>
            <person name="Wiegand S."/>
            <person name="Kallscheuer N."/>
            <person name="da Costa M.S."/>
            <person name="Lobo-da-Cunha A."/>
            <person name="Jogler C."/>
            <person name="Lage O.M."/>
        </authorList>
    </citation>
    <scope>NUCLEOTIDE SEQUENCE [LARGE SCALE GENOMIC DNA]</scope>
    <source>
        <strain evidence="3 4">LzC2</strain>
    </source>
</reference>
<keyword evidence="2" id="KW-0472">Membrane</keyword>
<dbReference type="Proteomes" id="UP000609651">
    <property type="component" value="Unassembled WGS sequence"/>
</dbReference>
<evidence type="ECO:0000313" key="4">
    <source>
        <dbReference type="Proteomes" id="UP000609651"/>
    </source>
</evidence>
<keyword evidence="2" id="KW-1133">Transmembrane helix</keyword>
<keyword evidence="4" id="KW-1185">Reference proteome</keyword>
<feature type="region of interest" description="Disordered" evidence="1">
    <location>
        <begin position="1"/>
        <end position="49"/>
    </location>
</feature>